<feature type="transmembrane region" description="Helical" evidence="2">
    <location>
        <begin position="545"/>
        <end position="562"/>
    </location>
</feature>
<feature type="transmembrane region" description="Helical" evidence="2">
    <location>
        <begin position="796"/>
        <end position="813"/>
    </location>
</feature>
<dbReference type="RefSeq" id="WP_129183487.1">
    <property type="nucleotide sequence ID" value="NZ_JAGIOG010000001.1"/>
</dbReference>
<feature type="compositionally biased region" description="Pro residues" evidence="1">
    <location>
        <begin position="106"/>
        <end position="118"/>
    </location>
</feature>
<feature type="transmembrane region" description="Helical" evidence="2">
    <location>
        <begin position="569"/>
        <end position="588"/>
    </location>
</feature>
<accession>A0A641AJD1</accession>
<feature type="transmembrane region" description="Helical" evidence="2">
    <location>
        <begin position="330"/>
        <end position="351"/>
    </location>
</feature>
<feature type="transmembrane region" description="Helical" evidence="2">
    <location>
        <begin position="670"/>
        <end position="689"/>
    </location>
</feature>
<dbReference type="OrthoDB" id="3790598at2"/>
<feature type="transmembrane region" description="Helical" evidence="2">
    <location>
        <begin position="491"/>
        <end position="510"/>
    </location>
</feature>
<feature type="compositionally biased region" description="Low complexity" evidence="1">
    <location>
        <begin position="94"/>
        <end position="105"/>
    </location>
</feature>
<feature type="compositionally biased region" description="Low complexity" evidence="1">
    <location>
        <begin position="66"/>
        <end position="86"/>
    </location>
</feature>
<evidence type="ECO:0000256" key="2">
    <source>
        <dbReference type="SAM" id="Phobius"/>
    </source>
</evidence>
<feature type="transmembrane region" description="Helical" evidence="2">
    <location>
        <begin position="215"/>
        <end position="233"/>
    </location>
</feature>
<feature type="transmembrane region" description="Helical" evidence="2">
    <location>
        <begin position="389"/>
        <end position="407"/>
    </location>
</feature>
<feature type="transmembrane region" description="Helical" evidence="2">
    <location>
        <begin position="272"/>
        <end position="295"/>
    </location>
</feature>
<keyword evidence="4" id="KW-1185">Reference proteome</keyword>
<feature type="transmembrane region" description="Helical" evidence="2">
    <location>
        <begin position="301"/>
        <end position="318"/>
    </location>
</feature>
<gene>
    <name evidence="3" type="ORF">ESP62_010750</name>
</gene>
<evidence type="ECO:0000256" key="1">
    <source>
        <dbReference type="SAM" id="MobiDB-lite"/>
    </source>
</evidence>
<feature type="transmembrane region" description="Helical" evidence="2">
    <location>
        <begin position="594"/>
        <end position="614"/>
    </location>
</feature>
<dbReference type="AlphaFoldDB" id="A0A641AJD1"/>
<organism evidence="3 4">
    <name type="scientific">Aeromicrobium fastidiosum</name>
    <dbReference type="NCBI Taxonomy" id="52699"/>
    <lineage>
        <taxon>Bacteria</taxon>
        <taxon>Bacillati</taxon>
        <taxon>Actinomycetota</taxon>
        <taxon>Actinomycetes</taxon>
        <taxon>Propionibacteriales</taxon>
        <taxon>Nocardioidaceae</taxon>
        <taxon>Aeromicrobium</taxon>
    </lineage>
</organism>
<feature type="transmembrane region" description="Helical" evidence="2">
    <location>
        <begin position="439"/>
        <end position="458"/>
    </location>
</feature>
<dbReference type="EMBL" id="SDPP02000003">
    <property type="protein sequence ID" value="KAA1375937.1"/>
    <property type="molecule type" value="Genomic_DNA"/>
</dbReference>
<feature type="transmembrane region" description="Helical" evidence="2">
    <location>
        <begin position="820"/>
        <end position="840"/>
    </location>
</feature>
<feature type="transmembrane region" description="Helical" evidence="2">
    <location>
        <begin position="522"/>
        <end position="539"/>
    </location>
</feature>
<evidence type="ECO:0000313" key="3">
    <source>
        <dbReference type="EMBL" id="KAA1375937.1"/>
    </source>
</evidence>
<feature type="transmembrane region" description="Helical" evidence="2">
    <location>
        <begin position="245"/>
        <end position="265"/>
    </location>
</feature>
<feature type="region of interest" description="Disordered" evidence="1">
    <location>
        <begin position="52"/>
        <end position="146"/>
    </location>
</feature>
<proteinExistence type="predicted"/>
<evidence type="ECO:0000313" key="4">
    <source>
        <dbReference type="Proteomes" id="UP001515100"/>
    </source>
</evidence>
<feature type="transmembrane region" description="Helical" evidence="2">
    <location>
        <begin position="746"/>
        <end position="763"/>
    </location>
</feature>
<feature type="transmembrane region" description="Helical" evidence="2">
    <location>
        <begin position="363"/>
        <end position="382"/>
    </location>
</feature>
<feature type="transmembrane region" description="Helical" evidence="2">
    <location>
        <begin position="645"/>
        <end position="663"/>
    </location>
</feature>
<dbReference type="NCBIfam" id="NF047321">
    <property type="entry name" value="SCO7613_CTERM"/>
    <property type="match status" value="1"/>
</dbReference>
<feature type="transmembrane region" description="Helical" evidence="2">
    <location>
        <begin position="621"/>
        <end position="639"/>
    </location>
</feature>
<feature type="transmembrane region" description="Helical" evidence="2">
    <location>
        <begin position="154"/>
        <end position="175"/>
    </location>
</feature>
<reference evidence="3" key="1">
    <citation type="submission" date="2019-09" db="EMBL/GenBank/DDBJ databases">
        <authorList>
            <person name="Li J."/>
        </authorList>
    </citation>
    <scope>NUCLEOTIDE SEQUENCE [LARGE SCALE GENOMIC DNA]</scope>
    <source>
        <strain evidence="3">NRBC 14897</strain>
    </source>
</reference>
<feature type="transmembrane region" description="Helical" evidence="2">
    <location>
        <begin position="719"/>
        <end position="740"/>
    </location>
</feature>
<dbReference type="Proteomes" id="UP001515100">
    <property type="component" value="Unassembled WGS sequence"/>
</dbReference>
<feature type="transmembrane region" description="Helical" evidence="2">
    <location>
        <begin position="181"/>
        <end position="203"/>
    </location>
</feature>
<feature type="compositionally biased region" description="Pro residues" evidence="1">
    <location>
        <begin position="126"/>
        <end position="137"/>
    </location>
</feature>
<feature type="transmembrane region" description="Helical" evidence="2">
    <location>
        <begin position="413"/>
        <end position="432"/>
    </location>
</feature>
<comment type="caution">
    <text evidence="3">The sequence shown here is derived from an EMBL/GenBank/DDBJ whole genome shotgun (WGS) entry which is preliminary data.</text>
</comment>
<feature type="transmembrane region" description="Helical" evidence="2">
    <location>
        <begin position="770"/>
        <end position="790"/>
    </location>
</feature>
<evidence type="ECO:0008006" key="5">
    <source>
        <dbReference type="Google" id="ProtNLM"/>
    </source>
</evidence>
<keyword evidence="2" id="KW-0472">Membrane</keyword>
<feature type="transmembrane region" description="Helical" evidence="2">
    <location>
        <begin position="846"/>
        <end position="863"/>
    </location>
</feature>
<sequence>MRFADPTTCPECRGAIAGQPACPQCGLDLTSLEVRQLWQVLLQADELLDRAARRPRATPATPSPAPAAESAPEPAPARPAEQSSAPAPAPAAPAAPSDPFVAAPPQWQPYPAQPPRQPQPTQRTQPQPPPPIQPYPAPSAAAGQPAAPARSWSVGTILLVLGAFGLVVAGLIFVTRSWEDIGLAGRTLILLGVSAVIGGLGVWVTRRPLRASAEAVWTVFLALLTLDFFAARHEDLAGLGALDVAAGWIVWGVVALALSVGIAVWARRHVSVALVAPAVAGGVAISIAGIGAGAVGDDWDFAWRSLLALVVAGLLALATRPAGLAPMTLAARIVIAGFFVFAYGAAVVELVENPSLDDLAGGGHGLPLLLMGVASLVIAWVVPVVRIPGVALAVLAACALVAAPVVDSGADERAWAVVTVLAAALAAAALAGENTWMRGVRLGAVPAVVGAAVVQLVLVGDALDTGSRILTDPWQVPWHVRLDAASVDDRAAWAVPILLLGLVATTWAVTRWPEVTGLRPHAAAVIGTVLAGGAVTSVVALRWPVWLVAASLVVLAVAFAVVRVRKVAAVPTVVALALLVSASTLAAASHGVSAATWLGGGLLLLGLALVSAVGPVRQLHAVVGVGGVLAGTAATVGLLDVDDAVVPLLGVVVALLLLAVAQLWPPVRGVADAVEATAAAGLAVALLWPGASGEIAVRWTIAGVALISLSFVVARRRWLVWPGIAALVVAYVALIVDSGFSFVEAYTLPLGAAGLAAGTWATTRRPDTSTWALLGPGLAVALLPSVPQALAEPTELRALLLGAGAAAVLAIGVRLGWQAPFVAGVTVLALLVLFNIGPYANAAPRVVLIAVVSAVLLAVGITWEDRVRDGRRLVTYVRSMR</sequence>
<dbReference type="InterPro" id="IPR058062">
    <property type="entry name" value="SCO7613_C"/>
</dbReference>
<feature type="transmembrane region" description="Helical" evidence="2">
    <location>
        <begin position="695"/>
        <end position="714"/>
    </location>
</feature>
<protein>
    <recommendedName>
        <fullName evidence="5">DUF2157 domain-containing protein</fullName>
    </recommendedName>
</protein>
<keyword evidence="2" id="KW-0812">Transmembrane</keyword>
<name>A0A641AJD1_9ACTN</name>
<keyword evidence="2" id="KW-1133">Transmembrane helix</keyword>